<dbReference type="Proteomes" id="UP001459204">
    <property type="component" value="Unassembled WGS sequence"/>
</dbReference>
<proteinExistence type="predicted"/>
<dbReference type="PROSITE" id="PS51257">
    <property type="entry name" value="PROKAR_LIPOPROTEIN"/>
    <property type="match status" value="1"/>
</dbReference>
<evidence type="ECO:0008006" key="4">
    <source>
        <dbReference type="Google" id="ProtNLM"/>
    </source>
</evidence>
<gene>
    <name evidence="2" type="ORF">AAD027_06225</name>
</gene>
<feature type="transmembrane region" description="Helical" evidence="1">
    <location>
        <begin position="149"/>
        <end position="172"/>
    </location>
</feature>
<dbReference type="EMBL" id="JBBWWT010000002">
    <property type="protein sequence ID" value="MEL1263970.1"/>
    <property type="molecule type" value="Genomic_DNA"/>
</dbReference>
<comment type="caution">
    <text evidence="2">The sequence shown here is derived from an EMBL/GenBank/DDBJ whole genome shotgun (WGS) entry which is preliminary data.</text>
</comment>
<evidence type="ECO:0000313" key="3">
    <source>
        <dbReference type="Proteomes" id="UP001459204"/>
    </source>
</evidence>
<sequence>MKPEIKIMRHGDHLSSLASVGIACVAIFGLLLVCMPYLPNWNPQATSWATIAKVEWEQAVRMNAAGKAWLSLAHAIWTLAYLLPLFALRRLGRALFRGEALTPPVAKAFRWLAHSLPLNALLCFIAGMFTGIASEVSGVEARTFTLDIGGFYIFLIATLCLYSVAHLMRLAAEAADDSRSIV</sequence>
<reference evidence="2 3" key="1">
    <citation type="submission" date="2024-04" db="EMBL/GenBank/DDBJ databases">
        <title>Draft genome sequence of Pseudoxanthomonas putridarboris WD12.</title>
        <authorList>
            <person name="Oh J."/>
        </authorList>
    </citation>
    <scope>NUCLEOTIDE SEQUENCE [LARGE SCALE GENOMIC DNA]</scope>
    <source>
        <strain evidence="2 3">WD12</strain>
    </source>
</reference>
<feature type="transmembrane region" description="Helical" evidence="1">
    <location>
        <begin position="109"/>
        <end position="129"/>
    </location>
</feature>
<accession>A0ABU9IYF0</accession>
<evidence type="ECO:0000313" key="2">
    <source>
        <dbReference type="EMBL" id="MEL1263970.1"/>
    </source>
</evidence>
<keyword evidence="1" id="KW-0472">Membrane</keyword>
<feature type="transmembrane region" description="Helical" evidence="1">
    <location>
        <begin position="68"/>
        <end position="88"/>
    </location>
</feature>
<name>A0ABU9IYF0_9GAMM</name>
<feature type="transmembrane region" description="Helical" evidence="1">
    <location>
        <begin position="20"/>
        <end position="38"/>
    </location>
</feature>
<dbReference type="RefSeq" id="WP_341725149.1">
    <property type="nucleotide sequence ID" value="NZ_JBBWWT010000002.1"/>
</dbReference>
<keyword evidence="1" id="KW-1133">Transmembrane helix</keyword>
<keyword evidence="1" id="KW-0812">Transmembrane</keyword>
<evidence type="ECO:0000256" key="1">
    <source>
        <dbReference type="SAM" id="Phobius"/>
    </source>
</evidence>
<protein>
    <recommendedName>
        <fullName evidence="4">DUF2975 domain-containing protein</fullName>
    </recommendedName>
</protein>
<keyword evidence="3" id="KW-1185">Reference proteome</keyword>
<organism evidence="2 3">
    <name type="scientific">Pseudoxanthomonas putridarboris</name>
    <dbReference type="NCBI Taxonomy" id="752605"/>
    <lineage>
        <taxon>Bacteria</taxon>
        <taxon>Pseudomonadati</taxon>
        <taxon>Pseudomonadota</taxon>
        <taxon>Gammaproteobacteria</taxon>
        <taxon>Lysobacterales</taxon>
        <taxon>Lysobacteraceae</taxon>
        <taxon>Pseudoxanthomonas</taxon>
    </lineage>
</organism>